<feature type="non-terminal residue" evidence="1">
    <location>
        <position position="1"/>
    </location>
</feature>
<name>A0A5J9WUN5_9POAL</name>
<proteinExistence type="predicted"/>
<dbReference type="EMBL" id="RWGY01000002">
    <property type="protein sequence ID" value="TVU51627.1"/>
    <property type="molecule type" value="Genomic_DNA"/>
</dbReference>
<dbReference type="Proteomes" id="UP000324897">
    <property type="component" value="Chromosome 6"/>
</dbReference>
<evidence type="ECO:0000313" key="2">
    <source>
        <dbReference type="Proteomes" id="UP000324897"/>
    </source>
</evidence>
<dbReference type="AlphaFoldDB" id="A0A5J9WUN5"/>
<dbReference type="Gramene" id="TVU51627">
    <property type="protein sequence ID" value="TVU51627"/>
    <property type="gene ID" value="EJB05_03067"/>
</dbReference>
<gene>
    <name evidence="1" type="ORF">EJB05_03067</name>
</gene>
<evidence type="ECO:0000313" key="1">
    <source>
        <dbReference type="EMBL" id="TVU51627.1"/>
    </source>
</evidence>
<comment type="caution">
    <text evidence="1">The sequence shown here is derived from an EMBL/GenBank/DDBJ whole genome shotgun (WGS) entry which is preliminary data.</text>
</comment>
<sequence length="300" mass="32926">MAAAALRLLLRRRAGVPASPSQARLRPLLPGPDSKLRSAIPAAAAGGAGLQDARCSQASPFPVPHLPGHCSSKAAATVSLPDMHRVPPSPPQVPSVMIRHYSSKIDLLCRAPFMCDFMQQRSTLQSATASLPGSRRMQSSWYPGPSMIRHYSSKCCNAVMYTEADVMKWFLEITVKGMEEQYVVMWEALTTWEKGIGDKDYAMVLEGLYNFSSALAVLEKGLNDCTRIIGSCHGLPLDVVEKNRRFCKEMEDFLKEVRPRIKNSTNNAGTIKTMMEVNKMMAKVNKMMAIALAVGTGVPH</sequence>
<accession>A0A5J9WUN5</accession>
<keyword evidence="2" id="KW-1185">Reference proteome</keyword>
<reference evidence="1 2" key="1">
    <citation type="journal article" date="2019" name="Sci. Rep.">
        <title>A high-quality genome of Eragrostis curvula grass provides insights into Poaceae evolution and supports new strategies to enhance forage quality.</title>
        <authorList>
            <person name="Carballo J."/>
            <person name="Santos B.A.C.M."/>
            <person name="Zappacosta D."/>
            <person name="Garbus I."/>
            <person name="Selva J.P."/>
            <person name="Gallo C.A."/>
            <person name="Diaz A."/>
            <person name="Albertini E."/>
            <person name="Caccamo M."/>
            <person name="Echenique V."/>
        </authorList>
    </citation>
    <scope>NUCLEOTIDE SEQUENCE [LARGE SCALE GENOMIC DNA]</scope>
    <source>
        <strain evidence="2">cv. Victoria</strain>
        <tissue evidence="1">Leaf</tissue>
    </source>
</reference>
<organism evidence="1 2">
    <name type="scientific">Eragrostis curvula</name>
    <name type="common">weeping love grass</name>
    <dbReference type="NCBI Taxonomy" id="38414"/>
    <lineage>
        <taxon>Eukaryota</taxon>
        <taxon>Viridiplantae</taxon>
        <taxon>Streptophyta</taxon>
        <taxon>Embryophyta</taxon>
        <taxon>Tracheophyta</taxon>
        <taxon>Spermatophyta</taxon>
        <taxon>Magnoliopsida</taxon>
        <taxon>Liliopsida</taxon>
        <taxon>Poales</taxon>
        <taxon>Poaceae</taxon>
        <taxon>PACMAD clade</taxon>
        <taxon>Chloridoideae</taxon>
        <taxon>Eragrostideae</taxon>
        <taxon>Eragrostidinae</taxon>
        <taxon>Eragrostis</taxon>
    </lineage>
</organism>
<protein>
    <submittedName>
        <fullName evidence="1">Uncharacterized protein</fullName>
    </submittedName>
</protein>